<comment type="caution">
    <text evidence="2">The sequence shown here is derived from an EMBL/GenBank/DDBJ whole genome shotgun (WGS) entry which is preliminary data.</text>
</comment>
<accession>A0A7W7Q5Y2</accession>
<sequence length="235" mass="25136">MTPILVTGGTGTLGRAVVRELTATGRDVRVLSRGTGGDLVTGRGVAAAVADVETVVHLATTLRGRRDVTATRNLVNAGTSIRHLVFISIVGIDRIPIGYYRGKLAAERIVAERPHTILRATQFHDLIRTVLAGAAMLPLMPIPRLRAQPIDVRDVAARLTELATGDPRGRVADIGGPEVKPLRALAAEYLRANGKRRRTVEFSLPGKAFRACREGGNLVPGNPAGTITFERFLTS</sequence>
<dbReference type="InterPro" id="IPR051207">
    <property type="entry name" value="ComplexI_NDUFA9_subunit"/>
</dbReference>
<proteinExistence type="predicted"/>
<feature type="domain" description="NAD-dependent epimerase/dehydratase" evidence="1">
    <location>
        <begin position="4"/>
        <end position="64"/>
    </location>
</feature>
<dbReference type="PANTHER" id="PTHR12126:SF11">
    <property type="entry name" value="NADH DEHYDROGENASE [UBIQUINONE] 1 ALPHA SUBCOMPLEX SUBUNIT 9, MITOCHONDRIAL"/>
    <property type="match status" value="1"/>
</dbReference>
<dbReference type="InterPro" id="IPR036291">
    <property type="entry name" value="NAD(P)-bd_dom_sf"/>
</dbReference>
<dbReference type="InterPro" id="IPR001509">
    <property type="entry name" value="Epimerase_deHydtase"/>
</dbReference>
<reference evidence="2 3" key="1">
    <citation type="submission" date="2020-08" db="EMBL/GenBank/DDBJ databases">
        <title>Genomic Encyclopedia of Type Strains, Phase III (KMG-III): the genomes of soil and plant-associated and newly described type strains.</title>
        <authorList>
            <person name="Whitman W."/>
        </authorList>
    </citation>
    <scope>NUCLEOTIDE SEQUENCE [LARGE SCALE GENOMIC DNA]</scope>
    <source>
        <strain evidence="2 3">CECT 8960</strain>
    </source>
</reference>
<dbReference type="Gene3D" id="3.40.50.720">
    <property type="entry name" value="NAD(P)-binding Rossmann-like Domain"/>
    <property type="match status" value="1"/>
</dbReference>
<dbReference type="PANTHER" id="PTHR12126">
    <property type="entry name" value="NADH-UBIQUINONE OXIDOREDUCTASE 39 KDA SUBUNIT-RELATED"/>
    <property type="match status" value="1"/>
</dbReference>
<organism evidence="2 3">
    <name type="scientific">Actinophytocola algeriensis</name>
    <dbReference type="NCBI Taxonomy" id="1768010"/>
    <lineage>
        <taxon>Bacteria</taxon>
        <taxon>Bacillati</taxon>
        <taxon>Actinomycetota</taxon>
        <taxon>Actinomycetes</taxon>
        <taxon>Pseudonocardiales</taxon>
        <taxon>Pseudonocardiaceae</taxon>
    </lineage>
</organism>
<name>A0A7W7Q5Y2_9PSEU</name>
<dbReference type="RefSeq" id="WP_184811749.1">
    <property type="nucleotide sequence ID" value="NZ_JACHJQ010000004.1"/>
</dbReference>
<dbReference type="Proteomes" id="UP000520767">
    <property type="component" value="Unassembled WGS sequence"/>
</dbReference>
<evidence type="ECO:0000313" key="3">
    <source>
        <dbReference type="Proteomes" id="UP000520767"/>
    </source>
</evidence>
<dbReference type="SUPFAM" id="SSF51735">
    <property type="entry name" value="NAD(P)-binding Rossmann-fold domains"/>
    <property type="match status" value="1"/>
</dbReference>
<dbReference type="GO" id="GO:0044877">
    <property type="term" value="F:protein-containing complex binding"/>
    <property type="evidence" value="ECO:0007669"/>
    <property type="project" value="TreeGrafter"/>
</dbReference>
<keyword evidence="3" id="KW-1185">Reference proteome</keyword>
<dbReference type="Pfam" id="PF01370">
    <property type="entry name" value="Epimerase"/>
    <property type="match status" value="1"/>
</dbReference>
<evidence type="ECO:0000259" key="1">
    <source>
        <dbReference type="Pfam" id="PF01370"/>
    </source>
</evidence>
<evidence type="ECO:0000313" key="2">
    <source>
        <dbReference type="EMBL" id="MBB4907569.1"/>
    </source>
</evidence>
<dbReference type="AlphaFoldDB" id="A0A7W7Q5Y2"/>
<dbReference type="EMBL" id="JACHJQ010000004">
    <property type="protein sequence ID" value="MBB4907569.1"/>
    <property type="molecule type" value="Genomic_DNA"/>
</dbReference>
<gene>
    <name evidence="2" type="ORF">FHR82_003811</name>
</gene>
<protein>
    <submittedName>
        <fullName evidence="2">Uncharacterized protein YbjT (DUF2867 family)</fullName>
    </submittedName>
</protein>